<dbReference type="EMBL" id="BOPV01000001">
    <property type="protein sequence ID" value="GIL37976.1"/>
    <property type="molecule type" value="Genomic_DNA"/>
</dbReference>
<dbReference type="InterPro" id="IPR001011">
    <property type="entry name" value="Acid_Pase_classA_bac"/>
</dbReference>
<feature type="signal peptide" evidence="2">
    <location>
        <begin position="1"/>
        <end position="27"/>
    </location>
</feature>
<keyword evidence="5" id="KW-1185">Reference proteome</keyword>
<dbReference type="AlphaFoldDB" id="A0A8S8XA02"/>
<dbReference type="InterPro" id="IPR036938">
    <property type="entry name" value="PAP2/HPO_sf"/>
</dbReference>
<evidence type="ECO:0000313" key="4">
    <source>
        <dbReference type="EMBL" id="GIL37976.1"/>
    </source>
</evidence>
<evidence type="ECO:0000256" key="1">
    <source>
        <dbReference type="PIRNR" id="PIRNR000897"/>
    </source>
</evidence>
<dbReference type="PRINTS" id="PR00483">
    <property type="entry name" value="BACPHPHTASE"/>
</dbReference>
<accession>A0A8S8XA02</accession>
<dbReference type="GO" id="GO:0003993">
    <property type="term" value="F:acid phosphatase activity"/>
    <property type="evidence" value="ECO:0007669"/>
    <property type="project" value="UniProtKB-EC"/>
</dbReference>
<dbReference type="EC" id="3.1.3.2" evidence="1"/>
<comment type="catalytic activity">
    <reaction evidence="1">
        <text>a phosphate monoester + H2O = an alcohol + phosphate</text>
        <dbReference type="Rhea" id="RHEA:15017"/>
        <dbReference type="ChEBI" id="CHEBI:15377"/>
        <dbReference type="ChEBI" id="CHEBI:30879"/>
        <dbReference type="ChEBI" id="CHEBI:43474"/>
        <dbReference type="ChEBI" id="CHEBI:67140"/>
        <dbReference type="EC" id="3.1.3.2"/>
    </reaction>
</comment>
<keyword evidence="1" id="KW-0378">Hydrolase</keyword>
<dbReference type="Proteomes" id="UP000681075">
    <property type="component" value="Unassembled WGS sequence"/>
</dbReference>
<proteinExistence type="inferred from homology"/>
<dbReference type="InterPro" id="IPR000326">
    <property type="entry name" value="PAP2/HPO"/>
</dbReference>
<feature type="chain" id="PRO_5035731600" description="Acid phosphatase" evidence="2">
    <location>
        <begin position="28"/>
        <end position="251"/>
    </location>
</feature>
<keyword evidence="2" id="KW-0732">Signal</keyword>
<dbReference type="Gene3D" id="1.20.144.10">
    <property type="entry name" value="Phosphatidic acid phosphatase type 2/haloperoxidase"/>
    <property type="match status" value="1"/>
</dbReference>
<dbReference type="PIRSF" id="PIRSF000897">
    <property type="entry name" value="Acid_Ptase_ClsA"/>
    <property type="match status" value="1"/>
</dbReference>
<feature type="domain" description="Phosphatidic acid phosphatase type 2/haloperoxidase" evidence="3">
    <location>
        <begin position="120"/>
        <end position="228"/>
    </location>
</feature>
<dbReference type="SMART" id="SM00014">
    <property type="entry name" value="acidPPc"/>
    <property type="match status" value="1"/>
</dbReference>
<protein>
    <recommendedName>
        <fullName evidence="1">Acid phosphatase</fullName>
        <ecNumber evidence="1">3.1.3.2</ecNumber>
    </recommendedName>
</protein>
<dbReference type="SUPFAM" id="SSF48317">
    <property type="entry name" value="Acid phosphatase/Vanadium-dependent haloperoxidase"/>
    <property type="match status" value="1"/>
</dbReference>
<evidence type="ECO:0000313" key="5">
    <source>
        <dbReference type="Proteomes" id="UP000681075"/>
    </source>
</evidence>
<dbReference type="RefSeq" id="WP_420240885.1">
    <property type="nucleotide sequence ID" value="NZ_BOPV01000001.1"/>
</dbReference>
<comment type="similarity">
    <text evidence="1">Belongs to the class A bacterial acid phosphatase family.</text>
</comment>
<dbReference type="GO" id="GO:0030288">
    <property type="term" value="C:outer membrane-bounded periplasmic space"/>
    <property type="evidence" value="ECO:0007669"/>
    <property type="project" value="InterPro"/>
</dbReference>
<evidence type="ECO:0000259" key="3">
    <source>
        <dbReference type="SMART" id="SM00014"/>
    </source>
</evidence>
<reference evidence="4" key="1">
    <citation type="submission" date="2021-02" db="EMBL/GenBank/DDBJ databases">
        <title>Genome sequence of Rhodospirillales sp. strain TMPK1 isolated from soil.</title>
        <authorList>
            <person name="Nakai R."/>
            <person name="Kusada H."/>
            <person name="Tamaki H."/>
        </authorList>
    </citation>
    <scope>NUCLEOTIDE SEQUENCE</scope>
    <source>
        <strain evidence="4">TMPK1</strain>
    </source>
</reference>
<comment type="caution">
    <text evidence="4">The sequence shown here is derived from an EMBL/GenBank/DDBJ whole genome shotgun (WGS) entry which is preliminary data.</text>
</comment>
<sequence>MYDRLINRRALVAAFALFVAATVPSFAADPAPAAAPPTKTLQWLRAEDVEPGQLLPPPAAAASPEQQADLAALRDVIRTRTPERYAQAKWDDEHEDASIFAATIGDGFNLSALPATAELLKLVQHEQSVAANMAKRYFLRPRPWAVDTTIVACDFKLGKPPLTSYPSGHATLGYSVGFVLAALIPEKAQAIQARAKDYAYSREVCGAHYHSDTEASHALGVAVATRLLTLPALQSRIEAARRELRTARLTG</sequence>
<gene>
    <name evidence="4" type="ORF">TMPK1_02130</name>
</gene>
<evidence type="ECO:0000256" key="2">
    <source>
        <dbReference type="SAM" id="SignalP"/>
    </source>
</evidence>
<dbReference type="Pfam" id="PF01569">
    <property type="entry name" value="PAP2"/>
    <property type="match status" value="1"/>
</dbReference>
<name>A0A8S8XA02_9PROT</name>
<organism evidence="4 5">
    <name type="scientific">Roseiterribacter gracilis</name>
    <dbReference type="NCBI Taxonomy" id="2812848"/>
    <lineage>
        <taxon>Bacteria</taxon>
        <taxon>Pseudomonadati</taxon>
        <taxon>Pseudomonadota</taxon>
        <taxon>Alphaproteobacteria</taxon>
        <taxon>Rhodospirillales</taxon>
        <taxon>Roseiterribacteraceae</taxon>
        <taxon>Roseiterribacter</taxon>
    </lineage>
</organism>